<keyword evidence="2" id="KW-1185">Reference proteome</keyword>
<reference evidence="2" key="1">
    <citation type="submission" date="2016-06" db="EMBL/GenBank/DDBJ databases">
        <title>Parallel loss of symbiosis genes in relatives of nitrogen-fixing non-legume Parasponia.</title>
        <authorList>
            <person name="Van Velzen R."/>
            <person name="Holmer R."/>
            <person name="Bu F."/>
            <person name="Rutten L."/>
            <person name="Van Zeijl A."/>
            <person name="Liu W."/>
            <person name="Santuari L."/>
            <person name="Cao Q."/>
            <person name="Sharma T."/>
            <person name="Shen D."/>
            <person name="Roswanjaya Y."/>
            <person name="Wardhani T."/>
            <person name="Kalhor M.S."/>
            <person name="Jansen J."/>
            <person name="Van den Hoogen J."/>
            <person name="Gungor B."/>
            <person name="Hartog M."/>
            <person name="Hontelez J."/>
            <person name="Verver J."/>
            <person name="Yang W.-C."/>
            <person name="Schijlen E."/>
            <person name="Repin R."/>
            <person name="Schilthuizen M."/>
            <person name="Schranz E."/>
            <person name="Heidstra R."/>
            <person name="Miyata K."/>
            <person name="Fedorova E."/>
            <person name="Kohlen W."/>
            <person name="Bisseling T."/>
            <person name="Smit S."/>
            <person name="Geurts R."/>
        </authorList>
    </citation>
    <scope>NUCLEOTIDE SEQUENCE [LARGE SCALE GENOMIC DNA]</scope>
    <source>
        <strain evidence="2">cv. RG33-2</strain>
    </source>
</reference>
<sequence length="73" mass="8551">MGILRSHALKVLNARGIYEIPPQYILWRWQKSAQDRMENDDYDYGEELTRKRKGGSRNLDLASGKVEDILENK</sequence>
<accession>A0A2P5BBV0</accession>
<dbReference type="EMBL" id="JXTC01000558">
    <property type="protein sequence ID" value="PON46246.1"/>
    <property type="molecule type" value="Genomic_DNA"/>
</dbReference>
<proteinExistence type="predicted"/>
<dbReference type="Proteomes" id="UP000237000">
    <property type="component" value="Unassembled WGS sequence"/>
</dbReference>
<dbReference type="InParanoid" id="A0A2P5BBV0"/>
<dbReference type="OrthoDB" id="2402896at2759"/>
<evidence type="ECO:0000313" key="1">
    <source>
        <dbReference type="EMBL" id="PON46246.1"/>
    </source>
</evidence>
<organism evidence="1 2">
    <name type="scientific">Trema orientale</name>
    <name type="common">Charcoal tree</name>
    <name type="synonym">Celtis orientalis</name>
    <dbReference type="NCBI Taxonomy" id="63057"/>
    <lineage>
        <taxon>Eukaryota</taxon>
        <taxon>Viridiplantae</taxon>
        <taxon>Streptophyta</taxon>
        <taxon>Embryophyta</taxon>
        <taxon>Tracheophyta</taxon>
        <taxon>Spermatophyta</taxon>
        <taxon>Magnoliopsida</taxon>
        <taxon>eudicotyledons</taxon>
        <taxon>Gunneridae</taxon>
        <taxon>Pentapetalae</taxon>
        <taxon>rosids</taxon>
        <taxon>fabids</taxon>
        <taxon>Rosales</taxon>
        <taxon>Cannabaceae</taxon>
        <taxon>Trema</taxon>
    </lineage>
</organism>
<dbReference type="AlphaFoldDB" id="A0A2P5BBV0"/>
<protein>
    <submittedName>
        <fullName evidence="1">Uncharacterized protein</fullName>
    </submittedName>
</protein>
<gene>
    <name evidence="1" type="ORF">TorRG33x02_326690</name>
</gene>
<comment type="caution">
    <text evidence="1">The sequence shown here is derived from an EMBL/GenBank/DDBJ whole genome shotgun (WGS) entry which is preliminary data.</text>
</comment>
<evidence type="ECO:0000313" key="2">
    <source>
        <dbReference type="Proteomes" id="UP000237000"/>
    </source>
</evidence>
<name>A0A2P5BBV0_TREOI</name>